<evidence type="ECO:0000256" key="3">
    <source>
        <dbReference type="ARBA" id="ARBA00005832"/>
    </source>
</evidence>
<proteinExistence type="inferred from homology"/>
<protein>
    <recommendedName>
        <fullName evidence="10">Pro-opiomelanocortin/corticotropin ACTH central region domain-containing protein</fullName>
    </recommendedName>
</protein>
<dbReference type="OMA" id="PAFGSEC"/>
<keyword evidence="4" id="KW-0964">Secreted</keyword>
<name>A0A665TFT4_ECHNA</name>
<dbReference type="PANTHER" id="PTHR11416:SF7">
    <property type="entry name" value="PRO-OPIOMELANOCORTIN"/>
    <property type="match status" value="1"/>
</dbReference>
<dbReference type="SMART" id="SM01363">
    <property type="entry name" value="ACTH_domain"/>
    <property type="match status" value="3"/>
</dbReference>
<feature type="signal peptide" evidence="9">
    <location>
        <begin position="1"/>
        <end position="19"/>
    </location>
</feature>
<comment type="similarity">
    <text evidence="3">Belongs to the POMC family.</text>
</comment>
<feature type="domain" description="Pro-opiomelanocortin/corticotropin ACTH central region" evidence="10">
    <location>
        <begin position="223"/>
        <end position="261"/>
    </location>
</feature>
<organism evidence="11 12">
    <name type="scientific">Echeneis naucrates</name>
    <name type="common">Live sharksucker</name>
    <dbReference type="NCBI Taxonomy" id="173247"/>
    <lineage>
        <taxon>Eukaryota</taxon>
        <taxon>Metazoa</taxon>
        <taxon>Chordata</taxon>
        <taxon>Craniata</taxon>
        <taxon>Vertebrata</taxon>
        <taxon>Euteleostomi</taxon>
        <taxon>Actinopterygii</taxon>
        <taxon>Neopterygii</taxon>
        <taxon>Teleostei</taxon>
        <taxon>Neoteleostei</taxon>
        <taxon>Acanthomorphata</taxon>
        <taxon>Carangaria</taxon>
        <taxon>Carangiformes</taxon>
        <taxon>Echeneidae</taxon>
        <taxon>Echeneis</taxon>
    </lineage>
</organism>
<keyword evidence="7 9" id="KW-0732">Signal</keyword>
<feature type="region of interest" description="Disordered" evidence="8">
    <location>
        <begin position="161"/>
        <end position="180"/>
    </location>
</feature>
<dbReference type="Pfam" id="PF00976">
    <property type="entry name" value="ACTH_domain"/>
    <property type="match status" value="3"/>
</dbReference>
<evidence type="ECO:0000256" key="9">
    <source>
        <dbReference type="SAM" id="SignalP"/>
    </source>
</evidence>
<dbReference type="GO" id="GO:2000852">
    <property type="term" value="P:regulation of corticosterone secretion"/>
    <property type="evidence" value="ECO:0007669"/>
    <property type="project" value="TreeGrafter"/>
</dbReference>
<evidence type="ECO:0000256" key="1">
    <source>
        <dbReference type="ARBA" id="ARBA00002965"/>
    </source>
</evidence>
<keyword evidence="6" id="KW-0372">Hormone</keyword>
<sequence>MVCRCWFLALVMAYVCVSGSESSCWKSSICSDMNHQGTIMDCIQLCLSLIPTEMPEVSTLGLKMSDGNVDDYDDEHLLSIILGTLASSDSKIAESDLQAHRDQRRSYLMEHFRWGKPPGHKILEPKLRDHSDERRAYSMEHFRWGKPSGRKRRPIKVFASSLEGGGSSEGGFPPQARRQLSSNEGETIGDMNQESHQYQELLGAKVSSKSQVLLSPQDRKDGTYRMNHFRWNNPHVSKRDGGLMKLNTIVKDVERIMGGGSWISLLVNACDLT</sequence>
<dbReference type="GO" id="GO:0030141">
    <property type="term" value="C:secretory granule"/>
    <property type="evidence" value="ECO:0007669"/>
    <property type="project" value="TreeGrafter"/>
</dbReference>
<keyword evidence="5" id="KW-0165">Cleavage on pair of basic residues</keyword>
<reference evidence="11" key="2">
    <citation type="submission" date="2025-08" db="UniProtKB">
        <authorList>
            <consortium name="Ensembl"/>
        </authorList>
    </citation>
    <scope>IDENTIFICATION</scope>
</reference>
<dbReference type="Proteomes" id="UP000472264">
    <property type="component" value="Chromosome 24"/>
</dbReference>
<evidence type="ECO:0000256" key="8">
    <source>
        <dbReference type="SAM" id="MobiDB-lite"/>
    </source>
</evidence>
<dbReference type="InterPro" id="IPR050878">
    <property type="entry name" value="POMC-derived_peptides"/>
</dbReference>
<dbReference type="InterPro" id="IPR013593">
    <property type="entry name" value="Melanocortin_N"/>
</dbReference>
<keyword evidence="12" id="KW-1185">Reference proteome</keyword>
<dbReference type="GO" id="GO:0005179">
    <property type="term" value="F:hormone activity"/>
    <property type="evidence" value="ECO:0007669"/>
    <property type="project" value="UniProtKB-KW"/>
</dbReference>
<gene>
    <name evidence="11" type="primary">LOC115037994</name>
</gene>
<feature type="chain" id="PRO_5025682118" description="Pro-opiomelanocortin/corticotropin ACTH central region domain-containing protein" evidence="9">
    <location>
        <begin position="20"/>
        <end position="273"/>
    </location>
</feature>
<dbReference type="GO" id="GO:0005615">
    <property type="term" value="C:extracellular space"/>
    <property type="evidence" value="ECO:0007669"/>
    <property type="project" value="TreeGrafter"/>
</dbReference>
<evidence type="ECO:0000256" key="5">
    <source>
        <dbReference type="ARBA" id="ARBA00022685"/>
    </source>
</evidence>
<accession>A0A665TFT4</accession>
<dbReference type="PRINTS" id="PR00383">
    <property type="entry name" value="MELANOCORTIN"/>
</dbReference>
<evidence type="ECO:0000256" key="6">
    <source>
        <dbReference type="ARBA" id="ARBA00022702"/>
    </source>
</evidence>
<comment type="function">
    <text evidence="1">Stimulates the adrenal glands to release cortisol.</text>
</comment>
<dbReference type="Ensembl" id="ENSENLT00000009445.1">
    <property type="protein sequence ID" value="ENSENLP00000009010.1"/>
    <property type="gene ID" value="ENSENLG00000004371.1"/>
</dbReference>
<evidence type="ECO:0000256" key="4">
    <source>
        <dbReference type="ARBA" id="ARBA00022525"/>
    </source>
</evidence>
<evidence type="ECO:0000259" key="10">
    <source>
        <dbReference type="SMART" id="SM01363"/>
    </source>
</evidence>
<dbReference type="GO" id="GO:0001664">
    <property type="term" value="F:G protein-coupled receptor binding"/>
    <property type="evidence" value="ECO:0007669"/>
    <property type="project" value="TreeGrafter"/>
</dbReference>
<dbReference type="PANTHER" id="PTHR11416">
    <property type="entry name" value="PRO-OPIOMELANOCORTIN"/>
    <property type="match status" value="1"/>
</dbReference>
<evidence type="ECO:0000313" key="11">
    <source>
        <dbReference type="Ensembl" id="ENSENLP00000009010.1"/>
    </source>
</evidence>
<reference evidence="11" key="3">
    <citation type="submission" date="2025-09" db="UniProtKB">
        <authorList>
            <consortium name="Ensembl"/>
        </authorList>
    </citation>
    <scope>IDENTIFICATION</scope>
</reference>
<dbReference type="AlphaFoldDB" id="A0A665TFT4"/>
<feature type="domain" description="Pro-opiomelanocortin/corticotropin ACTH central region" evidence="10">
    <location>
        <begin position="106"/>
        <end position="136"/>
    </location>
</feature>
<dbReference type="InterPro" id="IPR013531">
    <property type="entry name" value="Mcrtin_ACTH_cent"/>
</dbReference>
<dbReference type="InParanoid" id="A0A665TFT4"/>
<reference evidence="11" key="1">
    <citation type="submission" date="2021-04" db="EMBL/GenBank/DDBJ databases">
        <authorList>
            <consortium name="Wellcome Sanger Institute Data Sharing"/>
        </authorList>
    </citation>
    <scope>NUCLEOTIDE SEQUENCE [LARGE SCALE GENOMIC DNA]</scope>
</reference>
<dbReference type="Pfam" id="PF08384">
    <property type="entry name" value="NPP"/>
    <property type="match status" value="1"/>
</dbReference>
<feature type="domain" description="Pro-opiomelanocortin/corticotropin ACTH central region" evidence="10">
    <location>
        <begin position="137"/>
        <end position="176"/>
    </location>
</feature>
<evidence type="ECO:0000256" key="2">
    <source>
        <dbReference type="ARBA" id="ARBA00004613"/>
    </source>
</evidence>
<comment type="subcellular location">
    <subcellularLocation>
        <location evidence="2">Secreted</location>
    </subcellularLocation>
</comment>
<dbReference type="InterPro" id="IPR001941">
    <property type="entry name" value="PMOC"/>
</dbReference>
<evidence type="ECO:0000313" key="12">
    <source>
        <dbReference type="Proteomes" id="UP000472264"/>
    </source>
</evidence>
<evidence type="ECO:0000256" key="7">
    <source>
        <dbReference type="ARBA" id="ARBA00022729"/>
    </source>
</evidence>